<dbReference type="PaxDb" id="3055-EDO98569"/>
<dbReference type="GeneID" id="5725102"/>
<dbReference type="EMBL" id="CM008972">
    <property type="protein sequence ID" value="PNW76735.1"/>
    <property type="molecule type" value="Genomic_DNA"/>
</dbReference>
<evidence type="ECO:0000313" key="3">
    <source>
        <dbReference type="Proteomes" id="UP000006906"/>
    </source>
</evidence>
<evidence type="ECO:0000256" key="1">
    <source>
        <dbReference type="SAM" id="MobiDB-lite"/>
    </source>
</evidence>
<feature type="region of interest" description="Disordered" evidence="1">
    <location>
        <begin position="1"/>
        <end position="47"/>
    </location>
</feature>
<feature type="region of interest" description="Disordered" evidence="1">
    <location>
        <begin position="107"/>
        <end position="133"/>
    </location>
</feature>
<feature type="compositionally biased region" description="Low complexity" evidence="1">
    <location>
        <begin position="113"/>
        <end position="122"/>
    </location>
</feature>
<dbReference type="Gene3D" id="3.40.50.1000">
    <property type="entry name" value="HAD superfamily/HAD-like"/>
    <property type="match status" value="1"/>
</dbReference>
<sequence>MARLRRQRHCSSRGGSGDGDGSAPPPPPQSQSRSPTEPRAAATKRSPAAAVASAAPLLLLLLQLLARGSAAAAIPAASAPGRRLAQATAGGGWQGGLLGRWMAAAGADGGGEAQQQQPQQPAREPTDRLPPVPAVKPRDTCVCAFDFDGVLRAAPPGARDQDVPAPDAKRVVQGCKDAGYEIAIASANDEIDKMKKVLGQRLDPAVFTEAFFDSSAFQMHYDDKSITLNNIIKYYDTQPGCVMLFDDQEWNKAYATDQGVLMIMTPTNAGIRYADFTRGAAELQRYCDCATPAERSYSAFSYAPPDRSYLPALEAAKAGNRRKR</sequence>
<accession>A0A2K3D883</accession>
<name>A0A2K3D883_CHLRE</name>
<dbReference type="InterPro" id="IPR023214">
    <property type="entry name" value="HAD_sf"/>
</dbReference>
<organism evidence="2 3">
    <name type="scientific">Chlamydomonas reinhardtii</name>
    <name type="common">Chlamydomonas smithii</name>
    <dbReference type="NCBI Taxonomy" id="3055"/>
    <lineage>
        <taxon>Eukaryota</taxon>
        <taxon>Viridiplantae</taxon>
        <taxon>Chlorophyta</taxon>
        <taxon>core chlorophytes</taxon>
        <taxon>Chlorophyceae</taxon>
        <taxon>CS clade</taxon>
        <taxon>Chlamydomonadales</taxon>
        <taxon>Chlamydomonadaceae</taxon>
        <taxon>Chlamydomonas</taxon>
    </lineage>
</organism>
<evidence type="ECO:0000313" key="2">
    <source>
        <dbReference type="EMBL" id="PNW76735.1"/>
    </source>
</evidence>
<dbReference type="OrthoDB" id="548625at2759"/>
<dbReference type="Proteomes" id="UP000006906">
    <property type="component" value="Chromosome 11"/>
</dbReference>
<dbReference type="InParanoid" id="A0A2K3D883"/>
<gene>
    <name evidence="2" type="ORF">CHLRE_11g469224v5</name>
</gene>
<dbReference type="SUPFAM" id="SSF56784">
    <property type="entry name" value="HAD-like"/>
    <property type="match status" value="1"/>
</dbReference>
<dbReference type="AlphaFoldDB" id="A0A2K3D883"/>
<dbReference type="Gramene" id="PNW76735">
    <property type="protein sequence ID" value="PNW76735"/>
    <property type="gene ID" value="CHLRE_11g469224v5"/>
</dbReference>
<feature type="compositionally biased region" description="Low complexity" evidence="1">
    <location>
        <begin position="30"/>
        <end position="47"/>
    </location>
</feature>
<dbReference type="RefSeq" id="XP_042919593.1">
    <property type="nucleotide sequence ID" value="XM_043067588.1"/>
</dbReference>
<dbReference type="InterPro" id="IPR036412">
    <property type="entry name" value="HAD-like_sf"/>
</dbReference>
<keyword evidence="3" id="KW-1185">Reference proteome</keyword>
<proteinExistence type="predicted"/>
<protein>
    <submittedName>
        <fullName evidence="2">Uncharacterized protein</fullName>
    </submittedName>
</protein>
<feature type="compositionally biased region" description="Basic residues" evidence="1">
    <location>
        <begin position="1"/>
        <end position="11"/>
    </location>
</feature>
<reference evidence="2 3" key="1">
    <citation type="journal article" date="2007" name="Science">
        <title>The Chlamydomonas genome reveals the evolution of key animal and plant functions.</title>
        <authorList>
            <person name="Merchant S.S."/>
            <person name="Prochnik S.E."/>
            <person name="Vallon O."/>
            <person name="Harris E.H."/>
            <person name="Karpowicz S.J."/>
            <person name="Witman G.B."/>
            <person name="Terry A."/>
            <person name="Salamov A."/>
            <person name="Fritz-Laylin L.K."/>
            <person name="Marechal-Drouard L."/>
            <person name="Marshall W.F."/>
            <person name="Qu L.H."/>
            <person name="Nelson D.R."/>
            <person name="Sanderfoot A.A."/>
            <person name="Spalding M.H."/>
            <person name="Kapitonov V.V."/>
            <person name="Ren Q."/>
            <person name="Ferris P."/>
            <person name="Lindquist E."/>
            <person name="Shapiro H."/>
            <person name="Lucas S.M."/>
            <person name="Grimwood J."/>
            <person name="Schmutz J."/>
            <person name="Cardol P."/>
            <person name="Cerutti H."/>
            <person name="Chanfreau G."/>
            <person name="Chen C.L."/>
            <person name="Cognat V."/>
            <person name="Croft M.T."/>
            <person name="Dent R."/>
            <person name="Dutcher S."/>
            <person name="Fernandez E."/>
            <person name="Fukuzawa H."/>
            <person name="Gonzalez-Ballester D."/>
            <person name="Gonzalez-Halphen D."/>
            <person name="Hallmann A."/>
            <person name="Hanikenne M."/>
            <person name="Hippler M."/>
            <person name="Inwood W."/>
            <person name="Jabbari K."/>
            <person name="Kalanon M."/>
            <person name="Kuras R."/>
            <person name="Lefebvre P.A."/>
            <person name="Lemaire S.D."/>
            <person name="Lobanov A.V."/>
            <person name="Lohr M."/>
            <person name="Manuell A."/>
            <person name="Meier I."/>
            <person name="Mets L."/>
            <person name="Mittag M."/>
            <person name="Mittelmeier T."/>
            <person name="Moroney J.V."/>
            <person name="Moseley J."/>
            <person name="Napoli C."/>
            <person name="Nedelcu A.M."/>
            <person name="Niyogi K."/>
            <person name="Novoselov S.V."/>
            <person name="Paulsen I.T."/>
            <person name="Pazour G."/>
            <person name="Purton S."/>
            <person name="Ral J.P."/>
            <person name="Riano-Pachon D.M."/>
            <person name="Riekhof W."/>
            <person name="Rymarquis L."/>
            <person name="Schroda M."/>
            <person name="Stern D."/>
            <person name="Umen J."/>
            <person name="Willows R."/>
            <person name="Wilson N."/>
            <person name="Zimmer S.L."/>
            <person name="Allmer J."/>
            <person name="Balk J."/>
            <person name="Bisova K."/>
            <person name="Chen C.J."/>
            <person name="Elias M."/>
            <person name="Gendler K."/>
            <person name="Hauser C."/>
            <person name="Lamb M.R."/>
            <person name="Ledford H."/>
            <person name="Long J.C."/>
            <person name="Minagawa J."/>
            <person name="Page M.D."/>
            <person name="Pan J."/>
            <person name="Pootakham W."/>
            <person name="Roje S."/>
            <person name="Rose A."/>
            <person name="Stahlberg E."/>
            <person name="Terauchi A.M."/>
            <person name="Yang P."/>
            <person name="Ball S."/>
            <person name="Bowler C."/>
            <person name="Dieckmann C.L."/>
            <person name="Gladyshev V.N."/>
            <person name="Green P."/>
            <person name="Jorgensen R."/>
            <person name="Mayfield S."/>
            <person name="Mueller-Roeber B."/>
            <person name="Rajamani S."/>
            <person name="Sayre R.T."/>
            <person name="Brokstein P."/>
            <person name="Dubchak I."/>
            <person name="Goodstein D."/>
            <person name="Hornick L."/>
            <person name="Huang Y.W."/>
            <person name="Jhaveri J."/>
            <person name="Luo Y."/>
            <person name="Martinez D."/>
            <person name="Ngau W.C."/>
            <person name="Otillar B."/>
            <person name="Poliakov A."/>
            <person name="Porter A."/>
            <person name="Szajkowski L."/>
            <person name="Werner G."/>
            <person name="Zhou K."/>
            <person name="Grigoriev I.V."/>
            <person name="Rokhsar D.S."/>
            <person name="Grossman A.R."/>
        </authorList>
    </citation>
    <scope>NUCLEOTIDE SEQUENCE [LARGE SCALE GENOMIC DNA]</scope>
    <source>
        <strain evidence="3">CC-503</strain>
    </source>
</reference>